<dbReference type="Proteomes" id="UP000019149">
    <property type="component" value="Unassembled WGS sequence"/>
</dbReference>
<reference evidence="8" key="4">
    <citation type="submission" date="2020-10" db="UniProtKB">
        <authorList>
            <consortium name="WormBaseParasite"/>
        </authorList>
    </citation>
    <scope>IDENTIFICATION</scope>
</reference>
<evidence type="ECO:0000313" key="4">
    <source>
        <dbReference type="EMBL" id="CDS16896.1"/>
    </source>
</evidence>
<organism evidence="5 6">
    <name type="scientific">Echinococcus granulosus</name>
    <name type="common">Hydatid tapeworm</name>
    <dbReference type="NCBI Taxonomy" id="6210"/>
    <lineage>
        <taxon>Eukaryota</taxon>
        <taxon>Metazoa</taxon>
        <taxon>Spiralia</taxon>
        <taxon>Lophotrochozoa</taxon>
        <taxon>Platyhelminthes</taxon>
        <taxon>Cestoda</taxon>
        <taxon>Eucestoda</taxon>
        <taxon>Cyclophyllidea</taxon>
        <taxon>Taeniidae</taxon>
        <taxon>Echinococcus</taxon>
        <taxon>Echinococcus granulosus group</taxon>
    </lineage>
</organism>
<dbReference type="SUPFAM" id="SSF101931">
    <property type="entry name" value="Pym (Within the bgcn gene intron protein, WIBG), N-terminal domain"/>
    <property type="match status" value="1"/>
</dbReference>
<dbReference type="InterPro" id="IPR036348">
    <property type="entry name" value="WIBG_N_sf"/>
</dbReference>
<dbReference type="RefSeq" id="XP_024354230.1">
    <property type="nucleotide sequence ID" value="XM_024491377.1"/>
</dbReference>
<sequence length="211" mass="23429">MRSARVGVVVNEKGEHVIPASRRPDGTWRKEIKVKAGYIPLDEVPTYLPKPVEQMRQKRDAFVIPGLSKEDAAAITRQRRAAGEVASNSRDPKSSKNKKLKAKTNSAGAGKTQLGEQEKWEVAESPSVVEEKLIAKLGKARNETNGEDESEVVKRHRLRVERKRLRQIAQLAEKSAEGHILNPDQQDKLARRAEVEALVAELEASCSLSPN</sequence>
<evidence type="ECO:0000259" key="3">
    <source>
        <dbReference type="SMART" id="SM01273"/>
    </source>
</evidence>
<dbReference type="GeneID" id="36337843"/>
<reference evidence="4 7" key="2">
    <citation type="journal article" date="2013" name="Nature">
        <title>The genomes of four tapeworm species reveal adaptations to parasitism.</title>
        <authorList>
            <person name="Tsai I.J."/>
            <person name="Zarowiecki M."/>
            <person name="Holroyd N."/>
            <person name="Garciarrubio A."/>
            <person name="Sanchez-Flores A."/>
            <person name="Brooks K.L."/>
            <person name="Tracey A."/>
            <person name="Bobes R.J."/>
            <person name="Fragoso G."/>
            <person name="Sciutto E."/>
            <person name="Aslett M."/>
            <person name="Beasley H."/>
            <person name="Bennett H.M."/>
            <person name="Cai J."/>
            <person name="Camicia F."/>
            <person name="Clark R."/>
            <person name="Cucher M."/>
            <person name="De Silva N."/>
            <person name="Day T.A."/>
            <person name="Deplazes P."/>
            <person name="Estrada K."/>
            <person name="Fernandez C."/>
            <person name="Holland P.W."/>
            <person name="Hou J."/>
            <person name="Hu S."/>
            <person name="Huckvale T."/>
            <person name="Hung S.S."/>
            <person name="Kamenetzky L."/>
            <person name="Keane J.A."/>
            <person name="Kiss F."/>
            <person name="Koziol U."/>
            <person name="Lambert O."/>
            <person name="Liu K."/>
            <person name="Luo X."/>
            <person name="Luo Y."/>
            <person name="Macchiaroli N."/>
            <person name="Nichol S."/>
            <person name="Paps J."/>
            <person name="Parkinson J."/>
            <person name="Pouchkina-Stantcheva N."/>
            <person name="Riddiford N."/>
            <person name="Rosenzvit M."/>
            <person name="Salinas G."/>
            <person name="Wasmuth J.D."/>
            <person name="Zamanian M."/>
            <person name="Zheng Y."/>
            <person name="Cai X."/>
            <person name="Soberon X."/>
            <person name="Olson P.D."/>
            <person name="Laclette J.P."/>
            <person name="Brehm K."/>
            <person name="Berriman M."/>
            <person name="Garciarrubio A."/>
            <person name="Bobes R.J."/>
            <person name="Fragoso G."/>
            <person name="Sanchez-Flores A."/>
            <person name="Estrada K."/>
            <person name="Cevallos M.A."/>
            <person name="Morett E."/>
            <person name="Gonzalez V."/>
            <person name="Portillo T."/>
            <person name="Ochoa-Leyva A."/>
            <person name="Jose M.V."/>
            <person name="Sciutto E."/>
            <person name="Landa A."/>
            <person name="Jimenez L."/>
            <person name="Valdes V."/>
            <person name="Carrero J.C."/>
            <person name="Larralde C."/>
            <person name="Morales-Montor J."/>
            <person name="Limon-Lason J."/>
            <person name="Soberon X."/>
            <person name="Laclette J.P."/>
        </authorList>
    </citation>
    <scope>NUCLEOTIDE SEQUENCE [LARGE SCALE GENOMIC DNA]</scope>
</reference>
<dbReference type="GO" id="GO:0035145">
    <property type="term" value="C:exon-exon junction complex"/>
    <property type="evidence" value="ECO:0007669"/>
    <property type="project" value="TreeGrafter"/>
</dbReference>
<dbReference type="CTD" id="36337843"/>
<dbReference type="GO" id="GO:0005737">
    <property type="term" value="C:cytoplasm"/>
    <property type="evidence" value="ECO:0007669"/>
    <property type="project" value="TreeGrafter"/>
</dbReference>
<feature type="region of interest" description="Disordered" evidence="2">
    <location>
        <begin position="73"/>
        <end position="123"/>
    </location>
</feature>
<dbReference type="STRING" id="6210.U6J390"/>
<evidence type="ECO:0000256" key="2">
    <source>
        <dbReference type="SAM" id="MobiDB-lite"/>
    </source>
</evidence>
<accession>U6J390</accession>
<keyword evidence="6" id="KW-1185">Reference proteome</keyword>
<feature type="domain" description="WIBG Mago-binding" evidence="3">
    <location>
        <begin position="14"/>
        <end position="40"/>
    </location>
</feature>
<dbReference type="PANTHER" id="PTHR22959">
    <property type="entry name" value="PYM PROTEIN"/>
    <property type="match status" value="1"/>
</dbReference>
<dbReference type="OrthoDB" id="21625at2759"/>
<name>U6J390_ECHGR</name>
<dbReference type="EMBL" id="LK028577">
    <property type="protein sequence ID" value="CDS16896.1"/>
    <property type="molecule type" value="Genomic_DNA"/>
</dbReference>
<dbReference type="OMA" id="DSEMPTS"/>
<dbReference type="WBParaSite" id="EgrG_000960700">
    <property type="protein sequence ID" value="EgrG_000960700"/>
    <property type="gene ID" value="EgrG_000960700"/>
</dbReference>
<dbReference type="AlphaFoldDB" id="U6J390"/>
<proteinExistence type="inferred from homology"/>
<protein>
    <submittedName>
        <fullName evidence="4 5">partner of Y14 and mago</fullName>
    </submittedName>
</protein>
<evidence type="ECO:0000313" key="8">
    <source>
        <dbReference type="WBParaSite" id="EgrG_000960700"/>
    </source>
</evidence>
<evidence type="ECO:0000313" key="5">
    <source>
        <dbReference type="EMBL" id="EUB63034.1"/>
    </source>
</evidence>
<dbReference type="GO" id="GO:1903259">
    <property type="term" value="P:exon-exon junction complex disassembly"/>
    <property type="evidence" value="ECO:0007669"/>
    <property type="project" value="InterPro"/>
</dbReference>
<dbReference type="Proteomes" id="UP000492820">
    <property type="component" value="Unassembled WGS sequence"/>
</dbReference>
<dbReference type="PANTHER" id="PTHR22959:SF0">
    <property type="entry name" value="PARTNER OF Y14 AND MAGO"/>
    <property type="match status" value="1"/>
</dbReference>
<dbReference type="InterPro" id="IPR039333">
    <property type="entry name" value="PYM1"/>
</dbReference>
<reference evidence="5 6" key="1">
    <citation type="journal article" date="2013" name="Nat. Genet.">
        <title>The genome of the hydatid tapeworm Echinococcus granulosus.</title>
        <authorList>
            <person name="Zheng H."/>
            <person name="Zhang W."/>
            <person name="Zhang L."/>
            <person name="Zhang Z."/>
            <person name="Li J."/>
            <person name="Lu G."/>
            <person name="Zhu Y."/>
            <person name="Wang Y."/>
            <person name="Huang Y."/>
            <person name="Liu J."/>
            <person name="Kang H."/>
            <person name="Chen J."/>
            <person name="Wang L."/>
            <person name="Chen A."/>
            <person name="Yu S."/>
            <person name="Gao Z."/>
            <person name="Jin L."/>
            <person name="Gu W."/>
            <person name="Wang Z."/>
            <person name="Zhao L."/>
            <person name="Shi B."/>
            <person name="Wen H."/>
            <person name="Lin R."/>
            <person name="Jones M.K."/>
            <person name="Brejova B."/>
            <person name="Vinar T."/>
            <person name="Zhao G."/>
            <person name="McManus D.P."/>
            <person name="Chen Z."/>
            <person name="Zhou Y."/>
            <person name="Wang S."/>
        </authorList>
    </citation>
    <scope>NUCLEOTIDE SEQUENCE [LARGE SCALE GENOMIC DNA]</scope>
</reference>
<reference evidence="4" key="3">
    <citation type="submission" date="2014-06" db="EMBL/GenBank/DDBJ databases">
        <authorList>
            <person name="Aslett M."/>
        </authorList>
    </citation>
    <scope>NUCLEOTIDE SEQUENCE</scope>
</reference>
<dbReference type="SMART" id="SM01273">
    <property type="entry name" value="Mago-bind"/>
    <property type="match status" value="1"/>
</dbReference>
<dbReference type="Pfam" id="PF09282">
    <property type="entry name" value="Mago-bind"/>
    <property type="match status" value="1"/>
</dbReference>
<evidence type="ECO:0000313" key="6">
    <source>
        <dbReference type="Proteomes" id="UP000019149"/>
    </source>
</evidence>
<dbReference type="EMBL" id="APAU02000009">
    <property type="protein sequence ID" value="EUB63034.1"/>
    <property type="molecule type" value="Genomic_DNA"/>
</dbReference>
<evidence type="ECO:0000256" key="1">
    <source>
        <dbReference type="ARBA" id="ARBA00009394"/>
    </source>
</evidence>
<gene>
    <name evidence="5 8" type="ORF">EGR_02128</name>
    <name evidence="4" type="ORF">EgrG_000960700</name>
</gene>
<dbReference type="GO" id="GO:0003723">
    <property type="term" value="F:RNA binding"/>
    <property type="evidence" value="ECO:0007669"/>
    <property type="project" value="TreeGrafter"/>
</dbReference>
<dbReference type="InterPro" id="IPR015362">
    <property type="entry name" value="WIBG_mago-bd"/>
</dbReference>
<comment type="similarity">
    <text evidence="1">Belongs to the pym family.</text>
</comment>
<dbReference type="KEGG" id="egl:EGR_02128"/>
<evidence type="ECO:0000313" key="7">
    <source>
        <dbReference type="Proteomes" id="UP000492820"/>
    </source>
</evidence>